<dbReference type="GO" id="GO:0005634">
    <property type="term" value="C:nucleus"/>
    <property type="evidence" value="ECO:0007669"/>
    <property type="project" value="TreeGrafter"/>
</dbReference>
<dbReference type="SMART" id="SM00220">
    <property type="entry name" value="S_TKc"/>
    <property type="match status" value="1"/>
</dbReference>
<feature type="region of interest" description="Disordered" evidence="8">
    <location>
        <begin position="1"/>
        <end position="91"/>
    </location>
</feature>
<dbReference type="FunFam" id="3.30.200.20:FF:000021">
    <property type="entry name" value="probable serine/threonine-protein kinase At1g54610"/>
    <property type="match status" value="1"/>
</dbReference>
<sequence>MGCINSKRDDSAASPALEGSGSASKSKAKAKAAASASAASVAADNGGGSVVLSTNPSGLSRCKSRKEEKYSDDYHRSRELKRSKKEGSNLKGSSTAFSFRLGFSHRYVDAEQTSAGWPTWLSAAAGEAIHGWVPLRADSFEKLEKIGQGTYSSVFRAREVESGKIVALKKVRFDNFQPESIRFMAREIMILRRLDHPNIMKLEGLITSRSSNSIYLVFEYMEHDLAGLVSSPDIKFSEAQVKCYMRQLLSAIEHCHLRGIMHRDIKVSNILVNNEGILKLGDFGLANVINSRNKQPLTSRVVTLWYRPPELLMGSTNYGVSVDLWSVGCVFAELYMGKPILKGRTEVEQLHKIFKLCGSPPDEFWKISKLPHATMFKPQNAYESSLREKCKEFPTTAVDLIETFLSIEPYKRGTASSALMSQYFRTKPYACDPASLPKYPPNKELDAKNREDTRRKKPGARLRDPGAAKKPRRARKIFQETNSVKLPPKEDVQENSQFVRRNSGSINAYIPKAKGGGMRRESLKLQYDTLSEACQVSDTQGGDSTFSGPVPVSASSGFAWAKRRKDDVTSAKSDTSKSRFSLLDPPFANMASNHSSKWHNEDVVVNRVDTKDKTAKPVTRKQHHFDSFDASELYHSKNMSMAVYQNDQVDYKDRENHFELSGPILTQTHKMDDLLHRNESHIRQVVRSKSRFERDK</sequence>
<keyword evidence="6 7" id="KW-0067">ATP-binding</keyword>
<dbReference type="GO" id="GO:0000307">
    <property type="term" value="C:cyclin-dependent protein kinase holoenzyme complex"/>
    <property type="evidence" value="ECO:0007669"/>
    <property type="project" value="TreeGrafter"/>
</dbReference>
<dbReference type="InterPro" id="IPR017441">
    <property type="entry name" value="Protein_kinase_ATP_BS"/>
</dbReference>
<dbReference type="OrthoDB" id="28397at2759"/>
<dbReference type="InterPro" id="IPR011009">
    <property type="entry name" value="Kinase-like_dom_sf"/>
</dbReference>
<evidence type="ECO:0000256" key="8">
    <source>
        <dbReference type="SAM" id="MobiDB-lite"/>
    </source>
</evidence>
<evidence type="ECO:0000256" key="1">
    <source>
        <dbReference type="ARBA" id="ARBA00006485"/>
    </source>
</evidence>
<feature type="binding site" evidence="7">
    <location>
        <position position="169"/>
    </location>
    <ligand>
        <name>ATP</name>
        <dbReference type="ChEBI" id="CHEBI:30616"/>
    </ligand>
</feature>
<dbReference type="Gene3D" id="3.30.200.20">
    <property type="entry name" value="Phosphorylase Kinase, domain 1"/>
    <property type="match status" value="1"/>
</dbReference>
<evidence type="ECO:0000259" key="9">
    <source>
        <dbReference type="PROSITE" id="PS50011"/>
    </source>
</evidence>
<protein>
    <recommendedName>
        <fullName evidence="9">Protein kinase domain-containing protein</fullName>
    </recommendedName>
</protein>
<evidence type="ECO:0000256" key="5">
    <source>
        <dbReference type="ARBA" id="ARBA00022777"/>
    </source>
</evidence>
<comment type="caution">
    <text evidence="10">The sequence shown here is derived from an EMBL/GenBank/DDBJ whole genome shotgun (WGS) entry which is preliminary data.</text>
</comment>
<keyword evidence="2" id="KW-0723">Serine/threonine-protein kinase</keyword>
<reference evidence="10" key="1">
    <citation type="submission" date="2020-03" db="EMBL/GenBank/DDBJ databases">
        <title>A high-quality chromosome-level genome assembly of a woody plant with both climbing and erect habits, Rhamnella rubrinervis.</title>
        <authorList>
            <person name="Lu Z."/>
            <person name="Yang Y."/>
            <person name="Zhu X."/>
            <person name="Sun Y."/>
        </authorList>
    </citation>
    <scope>NUCLEOTIDE SEQUENCE</scope>
    <source>
        <strain evidence="10">BYM</strain>
        <tissue evidence="10">Leaf</tissue>
    </source>
</reference>
<feature type="compositionally biased region" description="Basic and acidic residues" evidence="8">
    <location>
        <begin position="441"/>
        <end position="454"/>
    </location>
</feature>
<dbReference type="EMBL" id="VOIH02000006">
    <property type="protein sequence ID" value="KAF3444808.1"/>
    <property type="molecule type" value="Genomic_DNA"/>
</dbReference>
<dbReference type="Pfam" id="PF00069">
    <property type="entry name" value="Pkinase"/>
    <property type="match status" value="1"/>
</dbReference>
<dbReference type="PANTHER" id="PTHR24056:SF188">
    <property type="entry name" value="CYCLIN-DEPENDENT KINASE C-2 C"/>
    <property type="match status" value="1"/>
</dbReference>
<dbReference type="PROSITE" id="PS00108">
    <property type="entry name" value="PROTEIN_KINASE_ST"/>
    <property type="match status" value="1"/>
</dbReference>
<dbReference type="InterPro" id="IPR008271">
    <property type="entry name" value="Ser/Thr_kinase_AS"/>
</dbReference>
<proteinExistence type="inferred from homology"/>
<evidence type="ECO:0000313" key="10">
    <source>
        <dbReference type="EMBL" id="KAF3444808.1"/>
    </source>
</evidence>
<feature type="compositionally biased region" description="Basic and acidic residues" evidence="8">
    <location>
        <begin position="65"/>
        <end position="77"/>
    </location>
</feature>
<dbReference type="PANTHER" id="PTHR24056">
    <property type="entry name" value="CELL DIVISION PROTEIN KINASE"/>
    <property type="match status" value="1"/>
</dbReference>
<dbReference type="GO" id="GO:0032968">
    <property type="term" value="P:positive regulation of transcription elongation by RNA polymerase II"/>
    <property type="evidence" value="ECO:0007669"/>
    <property type="project" value="TreeGrafter"/>
</dbReference>
<keyword evidence="11" id="KW-1185">Reference proteome</keyword>
<organism evidence="10 11">
    <name type="scientific">Rhamnella rubrinervis</name>
    <dbReference type="NCBI Taxonomy" id="2594499"/>
    <lineage>
        <taxon>Eukaryota</taxon>
        <taxon>Viridiplantae</taxon>
        <taxon>Streptophyta</taxon>
        <taxon>Embryophyta</taxon>
        <taxon>Tracheophyta</taxon>
        <taxon>Spermatophyta</taxon>
        <taxon>Magnoliopsida</taxon>
        <taxon>eudicotyledons</taxon>
        <taxon>Gunneridae</taxon>
        <taxon>Pentapetalae</taxon>
        <taxon>rosids</taxon>
        <taxon>fabids</taxon>
        <taxon>Rosales</taxon>
        <taxon>Rhamnaceae</taxon>
        <taxon>rhamnoid group</taxon>
        <taxon>Rhamneae</taxon>
        <taxon>Rhamnella</taxon>
    </lineage>
</organism>
<dbReference type="FunFam" id="1.10.510.10:FF:000043">
    <property type="entry name" value="probable serine/threonine-protein kinase At1g54610"/>
    <property type="match status" value="1"/>
</dbReference>
<keyword evidence="4 7" id="KW-0547">Nucleotide-binding</keyword>
<evidence type="ECO:0000256" key="7">
    <source>
        <dbReference type="PROSITE-ProRule" id="PRU10141"/>
    </source>
</evidence>
<feature type="compositionally biased region" description="Basic and acidic residues" evidence="8">
    <location>
        <begin position="1"/>
        <end position="11"/>
    </location>
</feature>
<accession>A0A8K0H3F6</accession>
<keyword evidence="5" id="KW-0418">Kinase</keyword>
<dbReference type="PROSITE" id="PS00107">
    <property type="entry name" value="PROTEIN_KINASE_ATP"/>
    <property type="match status" value="1"/>
</dbReference>
<feature type="compositionally biased region" description="Low complexity" evidence="8">
    <location>
        <begin position="31"/>
        <end position="43"/>
    </location>
</feature>
<evidence type="ECO:0000256" key="4">
    <source>
        <dbReference type="ARBA" id="ARBA00022741"/>
    </source>
</evidence>
<dbReference type="SUPFAM" id="SSF56112">
    <property type="entry name" value="Protein kinase-like (PK-like)"/>
    <property type="match status" value="1"/>
</dbReference>
<feature type="domain" description="Protein kinase" evidence="9">
    <location>
        <begin position="140"/>
        <end position="424"/>
    </location>
</feature>
<dbReference type="CDD" id="cd07840">
    <property type="entry name" value="STKc_CDK9_like"/>
    <property type="match status" value="1"/>
</dbReference>
<evidence type="ECO:0000313" key="11">
    <source>
        <dbReference type="Proteomes" id="UP000796880"/>
    </source>
</evidence>
<dbReference type="GO" id="GO:0005524">
    <property type="term" value="F:ATP binding"/>
    <property type="evidence" value="ECO:0007669"/>
    <property type="project" value="UniProtKB-UniRule"/>
</dbReference>
<keyword evidence="3" id="KW-0808">Transferase</keyword>
<dbReference type="AlphaFoldDB" id="A0A8K0H3F6"/>
<dbReference type="GO" id="GO:0008353">
    <property type="term" value="F:RNA polymerase II CTD heptapeptide repeat kinase activity"/>
    <property type="evidence" value="ECO:0007669"/>
    <property type="project" value="TreeGrafter"/>
</dbReference>
<dbReference type="InterPro" id="IPR050108">
    <property type="entry name" value="CDK"/>
</dbReference>
<evidence type="ECO:0000256" key="2">
    <source>
        <dbReference type="ARBA" id="ARBA00022527"/>
    </source>
</evidence>
<dbReference type="PROSITE" id="PS50011">
    <property type="entry name" value="PROTEIN_KINASE_DOM"/>
    <property type="match status" value="1"/>
</dbReference>
<dbReference type="InterPro" id="IPR000719">
    <property type="entry name" value="Prot_kinase_dom"/>
</dbReference>
<evidence type="ECO:0000256" key="3">
    <source>
        <dbReference type="ARBA" id="ARBA00022679"/>
    </source>
</evidence>
<feature type="region of interest" description="Disordered" evidence="8">
    <location>
        <begin position="434"/>
        <end position="474"/>
    </location>
</feature>
<gene>
    <name evidence="10" type="ORF">FNV43_RR14501</name>
</gene>
<name>A0A8K0H3F6_9ROSA</name>
<evidence type="ECO:0000256" key="6">
    <source>
        <dbReference type="ARBA" id="ARBA00022840"/>
    </source>
</evidence>
<comment type="similarity">
    <text evidence="1">Belongs to the protein kinase superfamily. CMGC Ser/Thr protein kinase family. CDC2/CDKX subfamily.</text>
</comment>
<dbReference type="Gene3D" id="1.10.510.10">
    <property type="entry name" value="Transferase(Phosphotransferase) domain 1"/>
    <property type="match status" value="1"/>
</dbReference>
<dbReference type="Proteomes" id="UP000796880">
    <property type="component" value="Unassembled WGS sequence"/>
</dbReference>